<evidence type="ECO:0000313" key="2">
    <source>
        <dbReference type="EMBL" id="MDN3592404.1"/>
    </source>
</evidence>
<dbReference type="EMBL" id="JAUFPX010000017">
    <property type="protein sequence ID" value="MDN3592404.1"/>
    <property type="molecule type" value="Genomic_DNA"/>
</dbReference>
<organism evidence="2 3">
    <name type="scientific">Methylobacterium adhaesivum</name>
    <dbReference type="NCBI Taxonomy" id="333297"/>
    <lineage>
        <taxon>Bacteria</taxon>
        <taxon>Pseudomonadati</taxon>
        <taxon>Pseudomonadota</taxon>
        <taxon>Alphaproteobacteria</taxon>
        <taxon>Hyphomicrobiales</taxon>
        <taxon>Methylobacteriaceae</taxon>
        <taxon>Methylobacterium</taxon>
    </lineage>
</organism>
<accession>A0ABT8BMF8</accession>
<dbReference type="InterPro" id="IPR021104">
    <property type="entry name" value="KfrA_DNA-bd_N"/>
</dbReference>
<reference evidence="3" key="1">
    <citation type="journal article" date="2019" name="Int. J. Syst. Evol. Microbiol.">
        <title>The Global Catalogue of Microorganisms (GCM) 10K type strain sequencing project: providing services to taxonomists for standard genome sequencing and annotation.</title>
        <authorList>
            <consortium name="The Broad Institute Genomics Platform"/>
            <consortium name="The Broad Institute Genome Sequencing Center for Infectious Disease"/>
            <person name="Wu L."/>
            <person name="Ma J."/>
        </authorList>
    </citation>
    <scope>NUCLEOTIDE SEQUENCE [LARGE SCALE GENOMIC DNA]</scope>
    <source>
        <strain evidence="3">CECT 7069</strain>
    </source>
</reference>
<protein>
    <submittedName>
        <fullName evidence="2">DNA-binding protein</fullName>
    </submittedName>
</protein>
<evidence type="ECO:0000313" key="3">
    <source>
        <dbReference type="Proteomes" id="UP001224644"/>
    </source>
</evidence>
<feature type="domain" description="KfrA N-terminal DNA-binding" evidence="1">
    <location>
        <begin position="4"/>
        <end position="119"/>
    </location>
</feature>
<gene>
    <name evidence="2" type="ORF">QWZ12_17565</name>
</gene>
<keyword evidence="2" id="KW-0238">DNA-binding</keyword>
<proteinExistence type="predicted"/>
<evidence type="ECO:0000259" key="1">
    <source>
        <dbReference type="Pfam" id="PF11740"/>
    </source>
</evidence>
<dbReference type="GO" id="GO:0003677">
    <property type="term" value="F:DNA binding"/>
    <property type="evidence" value="ECO:0007669"/>
    <property type="project" value="UniProtKB-KW"/>
</dbReference>
<dbReference type="Pfam" id="PF11740">
    <property type="entry name" value="KfrA_N"/>
    <property type="match status" value="1"/>
</dbReference>
<dbReference type="Proteomes" id="UP001224644">
    <property type="component" value="Unassembled WGS sequence"/>
</dbReference>
<dbReference type="RefSeq" id="WP_238227419.1">
    <property type="nucleotide sequence ID" value="NZ_BPQD01000028.1"/>
</dbReference>
<name>A0ABT8BMF8_9HYPH</name>
<comment type="caution">
    <text evidence="2">The sequence shown here is derived from an EMBL/GenBank/DDBJ whole genome shotgun (WGS) entry which is preliminary data.</text>
</comment>
<sequence length="230" mass="26411">MPTEFSVFLTADKLLAKGERPSLRNVRAALDKGGSPREVCKHLRAWRKKRGYSARHEPTDLPKDMKEASQILAMDLWKRAKREATQKFVREREEATALRREEAQDREHLLGMIETLQAENAVLKAKGVAADQDGERLQTRLAKVENQLERLRAEEFWDRVMQEIHDIIPDGSAMTPAEILPEIKTWTVRGAALHKEPLTPGVLKKKMDVRIKHGKYFEAQPQGRYGRRTA</sequence>
<keyword evidence="3" id="KW-1185">Reference proteome</keyword>